<evidence type="ECO:0000256" key="4">
    <source>
        <dbReference type="ARBA" id="ARBA00023242"/>
    </source>
</evidence>
<dbReference type="OMA" id="RISKYAC"/>
<evidence type="ECO:0000256" key="2">
    <source>
        <dbReference type="ARBA" id="ARBA00023125"/>
    </source>
</evidence>
<proteinExistence type="predicted"/>
<dbReference type="InterPro" id="IPR003035">
    <property type="entry name" value="RWP-RK_dom"/>
</dbReference>
<feature type="compositionally biased region" description="Low complexity" evidence="5">
    <location>
        <begin position="93"/>
        <end position="106"/>
    </location>
</feature>
<keyword evidence="3" id="KW-0804">Transcription</keyword>
<keyword evidence="2" id="KW-0238">DNA-binding</keyword>
<keyword evidence="4" id="KW-0539">Nucleus</keyword>
<evidence type="ECO:0000313" key="7">
    <source>
        <dbReference type="EMBL" id="EFC41902.1"/>
    </source>
</evidence>
<sequence length="257" mass="28522">MLNYLKNRPATETFYHHQKDNSLSTTIQDHHHFEMTTSTTSTTSNSTHLKNISPPSPAAIRVMCQPTSTVHESKSTIHSPISSSSSQHDDSDSSFSPSSNSSSSTHDQSHRQSRKNSITSTSSISKPNKTKKSSINKKHAKITSSSTHKSKYTPDSKKKSKIKIPVFELIRVMALPQSTAANCLGVSLSTLKRRYYELGIGRWPGQCGSITQDIDLDVPTSEKSKLSYLLNDENLDSARDLDQVTLSILNFTFKQTF</sequence>
<name>D2VMY4_NAEGR</name>
<evidence type="ECO:0000313" key="8">
    <source>
        <dbReference type="Proteomes" id="UP000006671"/>
    </source>
</evidence>
<reference evidence="7 8" key="1">
    <citation type="journal article" date="2010" name="Cell">
        <title>The genome of Naegleria gruberi illuminates early eukaryotic versatility.</title>
        <authorList>
            <person name="Fritz-Laylin L.K."/>
            <person name="Prochnik S.E."/>
            <person name="Ginger M.L."/>
            <person name="Dacks J.B."/>
            <person name="Carpenter M.L."/>
            <person name="Field M.C."/>
            <person name="Kuo A."/>
            <person name="Paredez A."/>
            <person name="Chapman J."/>
            <person name="Pham J."/>
            <person name="Shu S."/>
            <person name="Neupane R."/>
            <person name="Cipriano M."/>
            <person name="Mancuso J."/>
            <person name="Tu H."/>
            <person name="Salamov A."/>
            <person name="Lindquist E."/>
            <person name="Shapiro H."/>
            <person name="Lucas S."/>
            <person name="Grigoriev I.V."/>
            <person name="Cande W.Z."/>
            <person name="Fulton C."/>
            <person name="Rokhsar D.S."/>
            <person name="Dawson S.C."/>
        </authorList>
    </citation>
    <scope>NUCLEOTIDE SEQUENCE [LARGE SCALE GENOMIC DNA]</scope>
    <source>
        <strain evidence="7 8">NEG-M</strain>
    </source>
</reference>
<evidence type="ECO:0000259" key="6">
    <source>
        <dbReference type="PROSITE" id="PS51519"/>
    </source>
</evidence>
<dbReference type="GeneID" id="8851314"/>
<evidence type="ECO:0000256" key="5">
    <source>
        <dbReference type="SAM" id="MobiDB-lite"/>
    </source>
</evidence>
<protein>
    <submittedName>
        <fullName evidence="7">Predicted protein</fullName>
    </submittedName>
</protein>
<dbReference type="KEGG" id="ngr:NAEGRDRAFT_70306"/>
<dbReference type="Pfam" id="PF02042">
    <property type="entry name" value="RWP-RK"/>
    <property type="match status" value="1"/>
</dbReference>
<accession>D2VMY4</accession>
<keyword evidence="1" id="KW-0805">Transcription regulation</keyword>
<evidence type="ECO:0000256" key="1">
    <source>
        <dbReference type="ARBA" id="ARBA00023015"/>
    </source>
</evidence>
<keyword evidence="8" id="KW-1185">Reference proteome</keyword>
<dbReference type="EMBL" id="GG738883">
    <property type="protein sequence ID" value="EFC41902.1"/>
    <property type="molecule type" value="Genomic_DNA"/>
</dbReference>
<dbReference type="Proteomes" id="UP000006671">
    <property type="component" value="Unassembled WGS sequence"/>
</dbReference>
<dbReference type="PROSITE" id="PS51519">
    <property type="entry name" value="RWP_RK"/>
    <property type="match status" value="1"/>
</dbReference>
<feature type="compositionally biased region" description="Low complexity" evidence="5">
    <location>
        <begin position="36"/>
        <end position="47"/>
    </location>
</feature>
<dbReference type="VEuPathDB" id="AmoebaDB:NAEGRDRAFT_70306"/>
<dbReference type="OrthoDB" id="10487385at2759"/>
<organism evidence="8">
    <name type="scientific">Naegleria gruberi</name>
    <name type="common">Amoeba</name>
    <dbReference type="NCBI Taxonomy" id="5762"/>
    <lineage>
        <taxon>Eukaryota</taxon>
        <taxon>Discoba</taxon>
        <taxon>Heterolobosea</taxon>
        <taxon>Tetramitia</taxon>
        <taxon>Eutetramitia</taxon>
        <taxon>Vahlkampfiidae</taxon>
        <taxon>Naegleria</taxon>
    </lineage>
</organism>
<evidence type="ECO:0000256" key="3">
    <source>
        <dbReference type="ARBA" id="ARBA00023163"/>
    </source>
</evidence>
<dbReference type="GO" id="GO:0003677">
    <property type="term" value="F:DNA binding"/>
    <property type="evidence" value="ECO:0007669"/>
    <property type="project" value="UniProtKB-KW"/>
</dbReference>
<feature type="compositionally biased region" description="Low complexity" evidence="5">
    <location>
        <begin position="76"/>
        <end position="86"/>
    </location>
</feature>
<dbReference type="InParanoid" id="D2VMY4"/>
<feature type="compositionally biased region" description="Low complexity" evidence="5">
    <location>
        <begin position="115"/>
        <end position="127"/>
    </location>
</feature>
<feature type="compositionally biased region" description="Basic residues" evidence="5">
    <location>
        <begin position="128"/>
        <end position="141"/>
    </location>
</feature>
<feature type="domain" description="RWP-RK" evidence="6">
    <location>
        <begin position="148"/>
        <end position="234"/>
    </location>
</feature>
<feature type="region of interest" description="Disordered" evidence="5">
    <location>
        <begin position="36"/>
        <end position="157"/>
    </location>
</feature>
<gene>
    <name evidence="7" type="ORF">NAEGRDRAFT_70306</name>
</gene>
<dbReference type="RefSeq" id="XP_002674646.1">
    <property type="nucleotide sequence ID" value="XM_002674600.1"/>
</dbReference>
<dbReference type="AlphaFoldDB" id="D2VMY4"/>